<dbReference type="Proteomes" id="UP000029492">
    <property type="component" value="Chromosome"/>
</dbReference>
<name>A0A089Q7V8_9HYPH</name>
<gene>
    <name evidence="1" type="ORF">MOC_2914</name>
</gene>
<keyword evidence="2" id="KW-1185">Reference proteome</keyword>
<reference evidence="1 2" key="1">
    <citation type="journal article" date="2014" name="PLoS ONE">
        <title>Genome Information of Methylobacterium oryzae, a Plant-Probiotic Methylotroph in the Phyllosphere.</title>
        <authorList>
            <person name="Kwak M.J."/>
            <person name="Jeong H."/>
            <person name="Madhaiyan M."/>
            <person name="Lee Y."/>
            <person name="Sa T.M."/>
            <person name="Oh T.K."/>
            <person name="Kim J.F."/>
        </authorList>
    </citation>
    <scope>NUCLEOTIDE SEQUENCE [LARGE SCALE GENOMIC DNA]</scope>
    <source>
        <strain evidence="1 2">CBMB20</strain>
    </source>
</reference>
<dbReference type="STRING" id="693986.MOC_2914"/>
<accession>A0A089Q7V8</accession>
<sequence length="44" mass="4734">MAVAIRIAGPILVTTPDPKPVIQIMPEPGVRRAARRYPAAEPRG</sequence>
<dbReference type="EMBL" id="CP003811">
    <property type="protein sequence ID" value="AIQ90669.1"/>
    <property type="molecule type" value="Genomic_DNA"/>
</dbReference>
<dbReference type="KEGG" id="mor:MOC_2914"/>
<dbReference type="AlphaFoldDB" id="A0A089Q7V8"/>
<evidence type="ECO:0000313" key="2">
    <source>
        <dbReference type="Proteomes" id="UP000029492"/>
    </source>
</evidence>
<protein>
    <submittedName>
        <fullName evidence="1">Protein of unassigned function</fullName>
    </submittedName>
</protein>
<organism evidence="1 2">
    <name type="scientific">Methylobacterium oryzae CBMB20</name>
    <dbReference type="NCBI Taxonomy" id="693986"/>
    <lineage>
        <taxon>Bacteria</taxon>
        <taxon>Pseudomonadati</taxon>
        <taxon>Pseudomonadota</taxon>
        <taxon>Alphaproteobacteria</taxon>
        <taxon>Hyphomicrobiales</taxon>
        <taxon>Methylobacteriaceae</taxon>
        <taxon>Methylobacterium</taxon>
    </lineage>
</organism>
<evidence type="ECO:0000313" key="1">
    <source>
        <dbReference type="EMBL" id="AIQ90669.1"/>
    </source>
</evidence>
<dbReference type="HOGENOM" id="CLU_3218546_0_0_5"/>
<proteinExistence type="predicted"/>